<gene>
    <name evidence="2" type="ORF">HRR80_001977</name>
</gene>
<dbReference type="EMBL" id="JAJGCB010000003">
    <property type="protein sequence ID" value="KAJ8993466.1"/>
    <property type="molecule type" value="Genomic_DNA"/>
</dbReference>
<dbReference type="Proteomes" id="UP001161757">
    <property type="component" value="Unassembled WGS sequence"/>
</dbReference>
<feature type="compositionally biased region" description="Low complexity" evidence="1">
    <location>
        <begin position="13"/>
        <end position="26"/>
    </location>
</feature>
<sequence>MSNQGYYGGPQGGYPQQPGATYQPGYGAPPQPGYGAPQQGYYQQGPPQMQAQPQTVYVQERRSNDRGCLGTW</sequence>
<dbReference type="AlphaFoldDB" id="A0AAN6J0C4"/>
<protein>
    <recommendedName>
        <fullName evidence="4">Cysteine-rich transmembrane CYSTM domain-containing protein</fullName>
    </recommendedName>
</protein>
<evidence type="ECO:0000313" key="2">
    <source>
        <dbReference type="EMBL" id="KAJ8993466.1"/>
    </source>
</evidence>
<evidence type="ECO:0008006" key="4">
    <source>
        <dbReference type="Google" id="ProtNLM"/>
    </source>
</evidence>
<organism evidence="2 3">
    <name type="scientific">Exophiala dermatitidis</name>
    <name type="common">Black yeast-like fungus</name>
    <name type="synonym">Wangiella dermatitidis</name>
    <dbReference type="NCBI Taxonomy" id="5970"/>
    <lineage>
        <taxon>Eukaryota</taxon>
        <taxon>Fungi</taxon>
        <taxon>Dikarya</taxon>
        <taxon>Ascomycota</taxon>
        <taxon>Pezizomycotina</taxon>
        <taxon>Eurotiomycetes</taxon>
        <taxon>Chaetothyriomycetidae</taxon>
        <taxon>Chaetothyriales</taxon>
        <taxon>Herpotrichiellaceae</taxon>
        <taxon>Exophiala</taxon>
    </lineage>
</organism>
<reference evidence="2" key="1">
    <citation type="submission" date="2023-01" db="EMBL/GenBank/DDBJ databases">
        <title>Exophiala dermititidis isolated from Cystic Fibrosis Patient.</title>
        <authorList>
            <person name="Kurbessoian T."/>
            <person name="Crocker A."/>
            <person name="Murante D."/>
            <person name="Hogan D.A."/>
            <person name="Stajich J.E."/>
        </authorList>
    </citation>
    <scope>NUCLEOTIDE SEQUENCE</scope>
    <source>
        <strain evidence="2">Ex8</strain>
    </source>
</reference>
<evidence type="ECO:0000256" key="1">
    <source>
        <dbReference type="SAM" id="MobiDB-lite"/>
    </source>
</evidence>
<feature type="compositionally biased region" description="Gly residues" evidence="1">
    <location>
        <begin position="1"/>
        <end position="12"/>
    </location>
</feature>
<evidence type="ECO:0000313" key="3">
    <source>
        <dbReference type="Proteomes" id="UP001161757"/>
    </source>
</evidence>
<name>A0AAN6J0C4_EXODE</name>
<feature type="compositionally biased region" description="Low complexity" evidence="1">
    <location>
        <begin position="33"/>
        <end position="54"/>
    </location>
</feature>
<proteinExistence type="predicted"/>
<feature type="region of interest" description="Disordered" evidence="1">
    <location>
        <begin position="1"/>
        <end position="72"/>
    </location>
</feature>
<accession>A0AAN6J0C4</accession>
<comment type="caution">
    <text evidence="2">The sequence shown here is derived from an EMBL/GenBank/DDBJ whole genome shotgun (WGS) entry which is preliminary data.</text>
</comment>